<dbReference type="PRINTS" id="PR00111">
    <property type="entry name" value="ABHYDROLASE"/>
</dbReference>
<dbReference type="SUPFAM" id="SSF53474">
    <property type="entry name" value="alpha/beta-Hydrolases"/>
    <property type="match status" value="1"/>
</dbReference>
<dbReference type="Pfam" id="PF00561">
    <property type="entry name" value="Abhydrolase_1"/>
    <property type="match status" value="1"/>
</dbReference>
<dbReference type="InterPro" id="IPR029058">
    <property type="entry name" value="AB_hydrolase_fold"/>
</dbReference>
<comment type="caution">
    <text evidence="3">The sequence shown here is derived from an EMBL/GenBank/DDBJ whole genome shotgun (WGS) entry which is preliminary data.</text>
</comment>
<proteinExistence type="predicted"/>
<dbReference type="Gene3D" id="3.40.50.1820">
    <property type="entry name" value="alpha/beta hydrolase"/>
    <property type="match status" value="1"/>
</dbReference>
<dbReference type="PRINTS" id="PR00412">
    <property type="entry name" value="EPOXHYDRLASE"/>
</dbReference>
<dbReference type="RefSeq" id="WP_191200663.1">
    <property type="nucleotide sequence ID" value="NZ_BAAAPA010000001.1"/>
</dbReference>
<evidence type="ECO:0000313" key="4">
    <source>
        <dbReference type="Proteomes" id="UP000649289"/>
    </source>
</evidence>
<dbReference type="InterPro" id="IPR000073">
    <property type="entry name" value="AB_hydrolase_1"/>
</dbReference>
<dbReference type="EMBL" id="JACXYY010000007">
    <property type="protein sequence ID" value="MBD3916340.1"/>
    <property type="molecule type" value="Genomic_DNA"/>
</dbReference>
<evidence type="ECO:0000259" key="2">
    <source>
        <dbReference type="Pfam" id="PF00561"/>
    </source>
</evidence>
<evidence type="ECO:0000256" key="1">
    <source>
        <dbReference type="ARBA" id="ARBA00022801"/>
    </source>
</evidence>
<sequence length="303" mass="32927">MADVGADDLGVDGLAHRRIERDGVGIATWSGGSGDTVVLLHGYPQTSHMWRHLVPALLEDHHVVLADLRGYGASDAPEPGPGDASYAKREMAADVALVLDTLGVDSAHLVGHDRGGRVVHRFCLDFPELVRTAAVLDIVPSLHMFEHVDRAMAEAYFHWFFLARGGGLPETLLRADPDTWIRSRFAGRHRDGFVFEESAVQAYADAFRRPGVVEATCADYRAAAGIDLEHDRADREAGRTVQSPLLVGWGTSGYVGRSFAVPEVWSGFAADVHPAPIEADHYVAEENPAATLAALDDFWTVTR</sequence>
<dbReference type="PANTHER" id="PTHR43329">
    <property type="entry name" value="EPOXIDE HYDROLASE"/>
    <property type="match status" value="1"/>
</dbReference>
<accession>A0ABR8MJY3</accession>
<organism evidence="3 4">
    <name type="scientific">Nocardioides hwasunensis</name>
    <dbReference type="NCBI Taxonomy" id="397258"/>
    <lineage>
        <taxon>Bacteria</taxon>
        <taxon>Bacillati</taxon>
        <taxon>Actinomycetota</taxon>
        <taxon>Actinomycetes</taxon>
        <taxon>Propionibacteriales</taxon>
        <taxon>Nocardioidaceae</taxon>
        <taxon>Nocardioides</taxon>
    </lineage>
</organism>
<dbReference type="Proteomes" id="UP000649289">
    <property type="component" value="Unassembled WGS sequence"/>
</dbReference>
<dbReference type="InterPro" id="IPR000639">
    <property type="entry name" value="Epox_hydrolase-like"/>
</dbReference>
<name>A0ABR8MJY3_9ACTN</name>
<gene>
    <name evidence="3" type="ORF">IEZ25_17120</name>
</gene>
<feature type="domain" description="AB hydrolase-1" evidence="2">
    <location>
        <begin position="36"/>
        <end position="252"/>
    </location>
</feature>
<reference evidence="3 4" key="1">
    <citation type="submission" date="2020-09" db="EMBL/GenBank/DDBJ databases">
        <title>novel species in genus Nocardioides.</title>
        <authorList>
            <person name="Zhang G."/>
        </authorList>
    </citation>
    <scope>NUCLEOTIDE SEQUENCE [LARGE SCALE GENOMIC DNA]</scope>
    <source>
        <strain evidence="3 4">19197</strain>
    </source>
</reference>
<protein>
    <submittedName>
        <fullName evidence="3">Alpha/beta hydrolase</fullName>
    </submittedName>
</protein>
<evidence type="ECO:0000313" key="3">
    <source>
        <dbReference type="EMBL" id="MBD3916340.1"/>
    </source>
</evidence>
<dbReference type="GO" id="GO:0016787">
    <property type="term" value="F:hydrolase activity"/>
    <property type="evidence" value="ECO:0007669"/>
    <property type="project" value="UniProtKB-KW"/>
</dbReference>
<keyword evidence="1 3" id="KW-0378">Hydrolase</keyword>
<keyword evidence="4" id="KW-1185">Reference proteome</keyword>